<evidence type="ECO:0000259" key="4">
    <source>
        <dbReference type="Pfam" id="PF01881"/>
    </source>
</evidence>
<dbReference type="Gene3D" id="3.30.70.1890">
    <property type="match status" value="1"/>
</dbReference>
<dbReference type="NCBIfam" id="TIGR01877">
    <property type="entry name" value="cas_cas6"/>
    <property type="match status" value="1"/>
</dbReference>
<protein>
    <submittedName>
        <fullName evidence="5">CRISPR-associated endoribonuclease Cas6</fullName>
    </submittedName>
</protein>
<dbReference type="Pfam" id="PF01881">
    <property type="entry name" value="Cas_Cas6_C"/>
    <property type="match status" value="1"/>
</dbReference>
<accession>A0A2G0CK62</accession>
<dbReference type="InterPro" id="IPR010156">
    <property type="entry name" value="CRISPR-assoc_prot_Cas6"/>
</dbReference>
<dbReference type="GO" id="GO:0051607">
    <property type="term" value="P:defense response to virus"/>
    <property type="evidence" value="ECO:0007669"/>
    <property type="project" value="UniProtKB-KW"/>
</dbReference>
<dbReference type="CDD" id="cd21140">
    <property type="entry name" value="Cas6_I-like"/>
    <property type="match status" value="1"/>
</dbReference>
<dbReference type="EMBL" id="PDLO01000001">
    <property type="protein sequence ID" value="PHL00355.1"/>
    <property type="molecule type" value="Genomic_DNA"/>
</dbReference>
<evidence type="ECO:0000256" key="2">
    <source>
        <dbReference type="ARBA" id="ARBA00022884"/>
    </source>
</evidence>
<keyword evidence="6" id="KW-1185">Reference proteome</keyword>
<feature type="domain" description="CRISPR associated protein Cas6 C-terminal" evidence="4">
    <location>
        <begin position="104"/>
        <end position="219"/>
    </location>
</feature>
<proteinExistence type="inferred from homology"/>
<comment type="similarity">
    <text evidence="1">Belongs to the CRISPR-associated protein Cas6/Cse3/CasE family.</text>
</comment>
<dbReference type="PANTHER" id="PTHR36984">
    <property type="entry name" value="CRISPR-ASSOCIATED ENDORIBONUCLEASE CAS6 1"/>
    <property type="match status" value="1"/>
</dbReference>
<dbReference type="GO" id="GO:0003723">
    <property type="term" value="F:RNA binding"/>
    <property type="evidence" value="ECO:0007669"/>
    <property type="project" value="UniProtKB-KW"/>
</dbReference>
<keyword evidence="3" id="KW-0051">Antiviral defense</keyword>
<keyword evidence="2" id="KW-0694">RNA-binding</keyword>
<evidence type="ECO:0000313" key="6">
    <source>
        <dbReference type="Proteomes" id="UP000226437"/>
    </source>
</evidence>
<dbReference type="GO" id="GO:0016788">
    <property type="term" value="F:hydrolase activity, acting on ester bonds"/>
    <property type="evidence" value="ECO:0007669"/>
    <property type="project" value="InterPro"/>
</dbReference>
<dbReference type="Proteomes" id="UP000226437">
    <property type="component" value="Unassembled WGS sequence"/>
</dbReference>
<evidence type="ECO:0000256" key="1">
    <source>
        <dbReference type="ARBA" id="ARBA00005937"/>
    </source>
</evidence>
<organism evidence="5 6">
    <name type="scientific">Neolewinella marina</name>
    <dbReference type="NCBI Taxonomy" id="438751"/>
    <lineage>
        <taxon>Bacteria</taxon>
        <taxon>Pseudomonadati</taxon>
        <taxon>Bacteroidota</taxon>
        <taxon>Saprospiria</taxon>
        <taxon>Saprospirales</taxon>
        <taxon>Lewinellaceae</taxon>
        <taxon>Neolewinella</taxon>
    </lineage>
</organism>
<dbReference type="InterPro" id="IPR045747">
    <property type="entry name" value="CRISPR-assoc_prot_Cas6_N_sf"/>
</dbReference>
<dbReference type="InterPro" id="IPR049435">
    <property type="entry name" value="Cas_Cas6_C"/>
</dbReference>
<evidence type="ECO:0000313" key="5">
    <source>
        <dbReference type="EMBL" id="PHL00355.1"/>
    </source>
</evidence>
<dbReference type="PANTHER" id="PTHR36984:SF1">
    <property type="entry name" value="CRISPR-ASSOCIATED ENDORIBONUCLEASE CAS6 1"/>
    <property type="match status" value="1"/>
</dbReference>
<reference evidence="5 6" key="1">
    <citation type="submission" date="2017-10" db="EMBL/GenBank/DDBJ databases">
        <title>The draft genome sequence of Lewinella marina KCTC 32374.</title>
        <authorList>
            <person name="Wang K."/>
        </authorList>
    </citation>
    <scope>NUCLEOTIDE SEQUENCE [LARGE SCALE GENOMIC DNA]</scope>
    <source>
        <strain evidence="5 6">MKG-38</strain>
    </source>
</reference>
<dbReference type="AlphaFoldDB" id="A0A2G0CK62"/>
<evidence type="ECO:0000256" key="3">
    <source>
        <dbReference type="ARBA" id="ARBA00023118"/>
    </source>
</evidence>
<gene>
    <name evidence="5" type="primary">cas6</name>
    <name evidence="5" type="ORF">CGL56_04795</name>
</gene>
<name>A0A2G0CK62_9BACT</name>
<dbReference type="RefSeq" id="WP_143470616.1">
    <property type="nucleotide sequence ID" value="NZ_JAATJF010000001.1"/>
</dbReference>
<sequence length="220" mass="24953">MRVTFNLSPNYRRIIPFDYQQQLVGRIHQWLGENSLHDEISLYSLSWLGFNGQVRNGGLYYPNGTHFHVSAANDELMADIIAGLQRDTEVNWGMRVTSIMPQREPTFGTSARFIMQSPVLVKRQIEDGSVQFYYYKDEMAATYMTQTMQAKMKHAGVVGRISLRFDRSFPNPKIKMCTYRKINNKASLCPVIAEGDPHCIAFAWNVGIGNSTGIGFGAIK</sequence>
<dbReference type="OrthoDB" id="956004at2"/>
<dbReference type="Gene3D" id="3.30.70.1900">
    <property type="match status" value="1"/>
</dbReference>
<comment type="caution">
    <text evidence="5">The sequence shown here is derived from an EMBL/GenBank/DDBJ whole genome shotgun (WGS) entry which is preliminary data.</text>
</comment>